<gene>
    <name evidence="8" type="ORF">FHL15_011081</name>
</gene>
<evidence type="ECO:0000256" key="1">
    <source>
        <dbReference type="ARBA" id="ARBA00004496"/>
    </source>
</evidence>
<keyword evidence="9" id="KW-1185">Reference proteome</keyword>
<dbReference type="InterPro" id="IPR045864">
    <property type="entry name" value="aa-tRNA-synth_II/BPL/LPL"/>
</dbReference>
<reference evidence="9" key="1">
    <citation type="submission" date="2019-06" db="EMBL/GenBank/DDBJ databases">
        <title>Draft genome sequence of the griseofulvin-producing fungus Xylaria cubensis strain G536.</title>
        <authorList>
            <person name="Mead M.E."/>
            <person name="Raja H.A."/>
            <person name="Steenwyk J.L."/>
            <person name="Knowles S.L."/>
            <person name="Oberlies N.H."/>
            <person name="Rokas A."/>
        </authorList>
    </citation>
    <scope>NUCLEOTIDE SEQUENCE [LARGE SCALE GENOMIC DNA]</scope>
    <source>
        <strain evidence="9">G536</strain>
    </source>
</reference>
<dbReference type="AlphaFoldDB" id="A0A553HJ97"/>
<dbReference type="Gene3D" id="3.30.720.200">
    <property type="match status" value="1"/>
</dbReference>
<dbReference type="GO" id="GO:0070150">
    <property type="term" value="P:mitochondrial glycyl-tRNA aminoacylation"/>
    <property type="evidence" value="ECO:0007669"/>
    <property type="project" value="TreeGrafter"/>
</dbReference>
<keyword evidence="5" id="KW-0067">ATP-binding</keyword>
<dbReference type="PANTHER" id="PTHR10745:SF0">
    <property type="entry name" value="GLYCINE--TRNA LIGASE"/>
    <property type="match status" value="1"/>
</dbReference>
<accession>A0A553HJ97</accession>
<evidence type="ECO:0000256" key="5">
    <source>
        <dbReference type="ARBA" id="ARBA00022840"/>
    </source>
</evidence>
<evidence type="ECO:0000313" key="9">
    <source>
        <dbReference type="Proteomes" id="UP000319160"/>
    </source>
</evidence>
<evidence type="ECO:0000256" key="7">
    <source>
        <dbReference type="ARBA" id="ARBA00023146"/>
    </source>
</evidence>
<protein>
    <submittedName>
        <fullName evidence="8">Uncharacterized protein</fullName>
    </submittedName>
</protein>
<comment type="subcellular location">
    <subcellularLocation>
        <location evidence="1">Cytoplasm</location>
    </subcellularLocation>
</comment>
<evidence type="ECO:0000256" key="4">
    <source>
        <dbReference type="ARBA" id="ARBA00022741"/>
    </source>
</evidence>
<sequence>MSKNPARGEYLQADHLVENVLASRLTRSIHSRLQEEAEIDNYDGPELGDPIIKFDIRNPDGNGKVLPPMSFNLVFKSTVGPSTAAPVFTGTPLVVWEALRTGLVNVEYWEASLDKKLVGPIFKRDAKAVQASVEALDQPFLKKLAARLNATGDTATPLADGGLSVELPQELLMIQKATRL</sequence>
<dbReference type="GO" id="GO:0005524">
    <property type="term" value="F:ATP binding"/>
    <property type="evidence" value="ECO:0007669"/>
    <property type="project" value="UniProtKB-KW"/>
</dbReference>
<evidence type="ECO:0000256" key="2">
    <source>
        <dbReference type="ARBA" id="ARBA00022490"/>
    </source>
</evidence>
<dbReference type="GO" id="GO:0004820">
    <property type="term" value="F:glycine-tRNA ligase activity"/>
    <property type="evidence" value="ECO:0007669"/>
    <property type="project" value="TreeGrafter"/>
</dbReference>
<keyword evidence="7" id="KW-0030">Aminoacyl-tRNA synthetase</keyword>
<organism evidence="8 9">
    <name type="scientific">Xylaria flabelliformis</name>
    <dbReference type="NCBI Taxonomy" id="2512241"/>
    <lineage>
        <taxon>Eukaryota</taxon>
        <taxon>Fungi</taxon>
        <taxon>Dikarya</taxon>
        <taxon>Ascomycota</taxon>
        <taxon>Pezizomycotina</taxon>
        <taxon>Sordariomycetes</taxon>
        <taxon>Xylariomycetidae</taxon>
        <taxon>Xylariales</taxon>
        <taxon>Xylariaceae</taxon>
        <taxon>Xylaria</taxon>
    </lineage>
</organism>
<comment type="caution">
    <text evidence="8">The sequence shown here is derived from an EMBL/GenBank/DDBJ whole genome shotgun (WGS) entry which is preliminary data.</text>
</comment>
<name>A0A553HJ97_9PEZI</name>
<evidence type="ECO:0000256" key="3">
    <source>
        <dbReference type="ARBA" id="ARBA00022598"/>
    </source>
</evidence>
<proteinExistence type="predicted"/>
<dbReference type="SUPFAM" id="SSF55681">
    <property type="entry name" value="Class II aaRS and biotin synthetases"/>
    <property type="match status" value="1"/>
</dbReference>
<keyword evidence="4" id="KW-0547">Nucleotide-binding</keyword>
<dbReference type="Gene3D" id="3.30.40.230">
    <property type="match status" value="1"/>
</dbReference>
<keyword evidence="6" id="KW-0648">Protein biosynthesis</keyword>
<keyword evidence="3" id="KW-0436">Ligase</keyword>
<dbReference type="STRING" id="2512241.A0A553HJ97"/>
<dbReference type="FunFam" id="3.30.720.200:FF:000001">
    <property type="entry name" value="Glycine--tRNA ligase 2"/>
    <property type="match status" value="1"/>
</dbReference>
<dbReference type="GO" id="GO:0005739">
    <property type="term" value="C:mitochondrion"/>
    <property type="evidence" value="ECO:0007669"/>
    <property type="project" value="TreeGrafter"/>
</dbReference>
<keyword evidence="2" id="KW-0963">Cytoplasm</keyword>
<dbReference type="InterPro" id="IPR027031">
    <property type="entry name" value="Gly-tRNA_synthase/POLG2"/>
</dbReference>
<dbReference type="EMBL" id="VFLP01000103">
    <property type="protein sequence ID" value="TRX88026.1"/>
    <property type="molecule type" value="Genomic_DNA"/>
</dbReference>
<evidence type="ECO:0000256" key="6">
    <source>
        <dbReference type="ARBA" id="ARBA00022917"/>
    </source>
</evidence>
<evidence type="ECO:0000313" key="8">
    <source>
        <dbReference type="EMBL" id="TRX88026.1"/>
    </source>
</evidence>
<dbReference type="Proteomes" id="UP000319160">
    <property type="component" value="Unassembled WGS sequence"/>
</dbReference>
<dbReference type="PANTHER" id="PTHR10745">
    <property type="entry name" value="GLYCYL-TRNA SYNTHETASE/DNA POLYMERASE SUBUNIT GAMMA-2"/>
    <property type="match status" value="1"/>
</dbReference>